<feature type="compositionally biased region" description="Basic residues" evidence="1">
    <location>
        <begin position="389"/>
        <end position="402"/>
    </location>
</feature>
<evidence type="ECO:0000313" key="2">
    <source>
        <dbReference type="EMBL" id="KAK3104105.1"/>
    </source>
</evidence>
<organism evidence="2 3">
    <name type="scientific">Pinctada imbricata</name>
    <name type="common">Atlantic pearl-oyster</name>
    <name type="synonym">Pinctada martensii</name>
    <dbReference type="NCBI Taxonomy" id="66713"/>
    <lineage>
        <taxon>Eukaryota</taxon>
        <taxon>Metazoa</taxon>
        <taxon>Spiralia</taxon>
        <taxon>Lophotrochozoa</taxon>
        <taxon>Mollusca</taxon>
        <taxon>Bivalvia</taxon>
        <taxon>Autobranchia</taxon>
        <taxon>Pteriomorphia</taxon>
        <taxon>Pterioida</taxon>
        <taxon>Pterioidea</taxon>
        <taxon>Pteriidae</taxon>
        <taxon>Pinctada</taxon>
    </lineage>
</organism>
<protein>
    <recommendedName>
        <fullName evidence="4">WD repeat-containing protein 74</fullName>
    </recommendedName>
</protein>
<dbReference type="SUPFAM" id="SSF50978">
    <property type="entry name" value="WD40 repeat-like"/>
    <property type="match status" value="1"/>
</dbReference>
<name>A0AA88YPV6_PINIB</name>
<dbReference type="PANTHER" id="PTHR16038">
    <property type="entry name" value="NOP SEVEN ASSOCIATED PROTEIN 1"/>
    <property type="match status" value="1"/>
</dbReference>
<dbReference type="GO" id="GO:0030687">
    <property type="term" value="C:preribosome, large subunit precursor"/>
    <property type="evidence" value="ECO:0007669"/>
    <property type="project" value="TreeGrafter"/>
</dbReference>
<dbReference type="CDD" id="cd22857">
    <property type="entry name" value="WDR74"/>
    <property type="match status" value="1"/>
</dbReference>
<dbReference type="InterPro" id="IPR001680">
    <property type="entry name" value="WD40_rpt"/>
</dbReference>
<feature type="compositionally biased region" description="Basic and acidic residues" evidence="1">
    <location>
        <begin position="360"/>
        <end position="388"/>
    </location>
</feature>
<evidence type="ECO:0000256" key="1">
    <source>
        <dbReference type="SAM" id="MobiDB-lite"/>
    </source>
</evidence>
<dbReference type="GO" id="GO:0005730">
    <property type="term" value="C:nucleolus"/>
    <property type="evidence" value="ECO:0007669"/>
    <property type="project" value="InterPro"/>
</dbReference>
<dbReference type="InterPro" id="IPR037379">
    <property type="entry name" value="WDR74/Nsa1"/>
</dbReference>
<dbReference type="GO" id="GO:0042273">
    <property type="term" value="P:ribosomal large subunit biogenesis"/>
    <property type="evidence" value="ECO:0007669"/>
    <property type="project" value="InterPro"/>
</dbReference>
<dbReference type="Gene3D" id="2.130.10.10">
    <property type="entry name" value="YVTN repeat-like/Quinoprotein amine dehydrogenase"/>
    <property type="match status" value="1"/>
</dbReference>
<dbReference type="Proteomes" id="UP001186944">
    <property type="component" value="Unassembled WGS sequence"/>
</dbReference>
<reference evidence="2" key="1">
    <citation type="submission" date="2019-08" db="EMBL/GenBank/DDBJ databases">
        <title>The improved chromosome-level genome for the pearl oyster Pinctada fucata martensii using PacBio sequencing and Hi-C.</title>
        <authorList>
            <person name="Zheng Z."/>
        </authorList>
    </citation>
    <scope>NUCLEOTIDE SEQUENCE</scope>
    <source>
        <strain evidence="2">ZZ-2019</strain>
        <tissue evidence="2">Adductor muscle</tissue>
    </source>
</reference>
<proteinExistence type="predicted"/>
<evidence type="ECO:0008006" key="4">
    <source>
        <dbReference type="Google" id="ProtNLM"/>
    </source>
</evidence>
<dbReference type="PANTHER" id="PTHR16038:SF4">
    <property type="entry name" value="WD REPEAT-CONTAINING PROTEIN 74"/>
    <property type="match status" value="1"/>
</dbReference>
<dbReference type="SMART" id="SM00320">
    <property type="entry name" value="WD40"/>
    <property type="match status" value="5"/>
</dbReference>
<dbReference type="AlphaFoldDB" id="A0AA88YPV6"/>
<gene>
    <name evidence="2" type="ORF">FSP39_024457</name>
</gene>
<dbReference type="Pfam" id="PF00400">
    <property type="entry name" value="WD40"/>
    <property type="match status" value="1"/>
</dbReference>
<dbReference type="InterPro" id="IPR036322">
    <property type="entry name" value="WD40_repeat_dom_sf"/>
</dbReference>
<comment type="caution">
    <text evidence="2">The sequence shown here is derived from an EMBL/GenBank/DDBJ whole genome shotgun (WGS) entry which is preliminary data.</text>
</comment>
<dbReference type="EMBL" id="VSWD01000005">
    <property type="protein sequence ID" value="KAK3104105.1"/>
    <property type="molecule type" value="Genomic_DNA"/>
</dbReference>
<evidence type="ECO:0000313" key="3">
    <source>
        <dbReference type="Proteomes" id="UP001186944"/>
    </source>
</evidence>
<dbReference type="InterPro" id="IPR015943">
    <property type="entry name" value="WD40/YVTN_repeat-like_dom_sf"/>
</dbReference>
<feature type="region of interest" description="Disordered" evidence="1">
    <location>
        <begin position="351"/>
        <end position="402"/>
    </location>
</feature>
<sequence length="402" mass="45406">MAAPICNVYVGAETGLLKGIHVQKSNWTNLNSVENADKSKEIVSLSWSDDSETELCVGLKNQTALLCNLTGSQNTNEISFDAGEGKLRNVVKINDKYFTSVEAGSVKCWQGDDVIAQWNAGKDLFVHRHNPKDTTQFVTGGKENELKLWDVERELTPIFTTKNVRNDWLNLRVPVWVTGVVFCRDSDRLISCTGHHQIRVYDPKVQRRPVLDFEFDEYPITALCLHSSDDNLVVVGNTHGKMGTIDVRTGKVVNLFKGFAGGIRDIQCHASEPIVASCGLDRYLRVHDLNTRALLHKFYLKSRLNCIVLSKNWELKNIEDDDCKLIGGNVTVKNELTSDGEDDVWDQLKTVSTKTKRKHQTEDLAEKKRSKIQRKETDKKVSDSESKTSKKQKQTKKKKINS</sequence>
<keyword evidence="3" id="KW-1185">Reference proteome</keyword>
<accession>A0AA88YPV6</accession>